<dbReference type="PANTHER" id="PTHR12245">
    <property type="entry name" value="SPRY DOMAIN CONTAINING SOCS BOX PROTEIN"/>
    <property type="match status" value="1"/>
</dbReference>
<dbReference type="CDD" id="cd12885">
    <property type="entry name" value="SPRY_RanBP_like"/>
    <property type="match status" value="1"/>
</dbReference>
<dbReference type="EMBL" id="JAULSV010000003">
    <property type="protein sequence ID" value="KAK0648538.1"/>
    <property type="molecule type" value="Genomic_DNA"/>
</dbReference>
<protein>
    <submittedName>
        <fullName evidence="3">Concanavalin A-like lectin/glucanase domain-containing protein</fullName>
    </submittedName>
</protein>
<proteinExistence type="predicted"/>
<dbReference type="PROSITE" id="PS50188">
    <property type="entry name" value="B302_SPRY"/>
    <property type="match status" value="1"/>
</dbReference>
<reference evidence="3" key="1">
    <citation type="submission" date="2023-06" db="EMBL/GenBank/DDBJ databases">
        <title>Genome-scale phylogeny and comparative genomics of the fungal order Sordariales.</title>
        <authorList>
            <consortium name="Lawrence Berkeley National Laboratory"/>
            <person name="Hensen N."/>
            <person name="Bonometti L."/>
            <person name="Westerberg I."/>
            <person name="Brannstrom I.O."/>
            <person name="Guillou S."/>
            <person name="Cros-Aarteil S."/>
            <person name="Calhoun S."/>
            <person name="Haridas S."/>
            <person name="Kuo A."/>
            <person name="Mondo S."/>
            <person name="Pangilinan J."/>
            <person name="Riley R."/>
            <person name="Labutti K."/>
            <person name="Andreopoulos B."/>
            <person name="Lipzen A."/>
            <person name="Chen C."/>
            <person name="Yanf M."/>
            <person name="Daum C."/>
            <person name="Ng V."/>
            <person name="Clum A."/>
            <person name="Steindorff A."/>
            <person name="Ohm R."/>
            <person name="Martin F."/>
            <person name="Silar P."/>
            <person name="Natvig D."/>
            <person name="Lalanne C."/>
            <person name="Gautier V."/>
            <person name="Ament-Velasquez S.L."/>
            <person name="Kruys A."/>
            <person name="Hutchinson M.I."/>
            <person name="Powell A.J."/>
            <person name="Barry K."/>
            <person name="Miller A.N."/>
            <person name="Grigoriev I.V."/>
            <person name="Debuchy R."/>
            <person name="Gladieux P."/>
            <person name="Thoren M.H."/>
            <person name="Johannesson H."/>
        </authorList>
    </citation>
    <scope>NUCLEOTIDE SEQUENCE</scope>
    <source>
        <strain evidence="3">SMH2532-1</strain>
    </source>
</reference>
<accession>A0AA39Y9J8</accession>
<dbReference type="InterPro" id="IPR044736">
    <property type="entry name" value="Gid1/RanBPM/SPLA_SPRY"/>
</dbReference>
<keyword evidence="4" id="KW-1185">Reference proteome</keyword>
<comment type="caution">
    <text evidence="3">The sequence shown here is derived from an EMBL/GenBank/DDBJ whole genome shotgun (WGS) entry which is preliminary data.</text>
</comment>
<feature type="domain" description="B30.2/SPRY" evidence="2">
    <location>
        <begin position="16"/>
        <end position="218"/>
    </location>
</feature>
<evidence type="ECO:0000259" key="2">
    <source>
        <dbReference type="PROSITE" id="PS50188"/>
    </source>
</evidence>
<dbReference type="AlphaFoldDB" id="A0AA39Y9J8"/>
<dbReference type="Proteomes" id="UP001174936">
    <property type="component" value="Unassembled WGS sequence"/>
</dbReference>
<dbReference type="InterPro" id="IPR003877">
    <property type="entry name" value="SPRY_dom"/>
</dbReference>
<dbReference type="SUPFAM" id="SSF49899">
    <property type="entry name" value="Concanavalin A-like lectins/glucanases"/>
    <property type="match status" value="1"/>
</dbReference>
<sequence length="275" mass="29886">MHPSLPPDLQSALSSASTRNTQLLHILSATDHAGPVLEPQRQLLAHLTLAASESDKRLARFTERRIKDQTPVAGSTARTDFCMPAGANVYYFEVTIEKLISAESEYGNTPAMSVGFCEEHASLSGLLGSDDGGWRYDSADGHKYSEYGVQKYDEPYAEGAVTGCGVDFRTHTAFFTRDGKFLGQAFTEIRGKLYPAISFGWNVGKGSCVSANFGNDPEKNFMFDLAGLSLPANPPDNGPASEGGPEPDPSMGSAPKKTKRKRKTRRRRDEPSAWS</sequence>
<organism evidence="3 4">
    <name type="scientific">Cercophora newfieldiana</name>
    <dbReference type="NCBI Taxonomy" id="92897"/>
    <lineage>
        <taxon>Eukaryota</taxon>
        <taxon>Fungi</taxon>
        <taxon>Dikarya</taxon>
        <taxon>Ascomycota</taxon>
        <taxon>Pezizomycotina</taxon>
        <taxon>Sordariomycetes</taxon>
        <taxon>Sordariomycetidae</taxon>
        <taxon>Sordariales</taxon>
        <taxon>Lasiosphaeriaceae</taxon>
        <taxon>Cercophora</taxon>
    </lineage>
</organism>
<name>A0AA39Y9J8_9PEZI</name>
<feature type="region of interest" description="Disordered" evidence="1">
    <location>
        <begin position="226"/>
        <end position="275"/>
    </location>
</feature>
<gene>
    <name evidence="3" type="ORF">B0T16DRAFT_456007</name>
</gene>
<dbReference type="Pfam" id="PF00622">
    <property type="entry name" value="SPRY"/>
    <property type="match status" value="1"/>
</dbReference>
<feature type="compositionally biased region" description="Basic residues" evidence="1">
    <location>
        <begin position="256"/>
        <end position="266"/>
    </location>
</feature>
<dbReference type="InterPro" id="IPR043136">
    <property type="entry name" value="B30.2/SPRY_sf"/>
</dbReference>
<evidence type="ECO:0000313" key="4">
    <source>
        <dbReference type="Proteomes" id="UP001174936"/>
    </source>
</evidence>
<evidence type="ECO:0000256" key="1">
    <source>
        <dbReference type="SAM" id="MobiDB-lite"/>
    </source>
</evidence>
<dbReference type="PANTHER" id="PTHR12245:SF5">
    <property type="entry name" value="SPRY DOMAIN-CONTAINING SOCS BOX PROTEIN 3"/>
    <property type="match status" value="1"/>
</dbReference>
<evidence type="ECO:0000313" key="3">
    <source>
        <dbReference type="EMBL" id="KAK0648538.1"/>
    </source>
</evidence>
<dbReference type="Gene3D" id="2.60.120.920">
    <property type="match status" value="1"/>
</dbReference>
<dbReference type="InterPro" id="IPR001870">
    <property type="entry name" value="B30.2/SPRY"/>
</dbReference>
<dbReference type="InterPro" id="IPR013320">
    <property type="entry name" value="ConA-like_dom_sf"/>
</dbReference>
<dbReference type="InterPro" id="IPR050672">
    <property type="entry name" value="FBXO45-Fsn/SPSB_families"/>
</dbReference>
<dbReference type="SMART" id="SM00449">
    <property type="entry name" value="SPRY"/>
    <property type="match status" value="1"/>
</dbReference>